<accession>A0A0G1U373</accession>
<comment type="caution">
    <text evidence="2">The sequence shown here is derived from an EMBL/GenBank/DDBJ whole genome shotgun (WGS) entry which is preliminary data.</text>
</comment>
<feature type="compositionally biased region" description="Basic and acidic residues" evidence="1">
    <location>
        <begin position="1"/>
        <end position="10"/>
    </location>
</feature>
<protein>
    <submittedName>
        <fullName evidence="2">Uncharacterized protein</fullName>
    </submittedName>
</protein>
<proteinExistence type="predicted"/>
<evidence type="ECO:0000313" key="2">
    <source>
        <dbReference type="EMBL" id="KKU60788.1"/>
    </source>
</evidence>
<feature type="region of interest" description="Disordered" evidence="1">
    <location>
        <begin position="1"/>
        <end position="28"/>
    </location>
</feature>
<evidence type="ECO:0000313" key="3">
    <source>
        <dbReference type="Proteomes" id="UP000033860"/>
    </source>
</evidence>
<dbReference type="Proteomes" id="UP000033860">
    <property type="component" value="Unassembled WGS sequence"/>
</dbReference>
<reference evidence="2 3" key="1">
    <citation type="journal article" date="2015" name="Nature">
        <title>rRNA introns, odd ribosomes, and small enigmatic genomes across a large radiation of phyla.</title>
        <authorList>
            <person name="Brown C.T."/>
            <person name="Hug L.A."/>
            <person name="Thomas B.C."/>
            <person name="Sharon I."/>
            <person name="Castelle C.J."/>
            <person name="Singh A."/>
            <person name="Wilkins M.J."/>
            <person name="Williams K.H."/>
            <person name="Banfield J.F."/>
        </authorList>
    </citation>
    <scope>NUCLEOTIDE SEQUENCE [LARGE SCALE GENOMIC DNA]</scope>
</reference>
<dbReference type="EMBL" id="LCNT01000007">
    <property type="protein sequence ID" value="KKU60788.1"/>
    <property type="molecule type" value="Genomic_DNA"/>
</dbReference>
<gene>
    <name evidence="2" type="ORF">UX85_C0007G0075</name>
</gene>
<name>A0A0G1U373_9BACT</name>
<evidence type="ECO:0000256" key="1">
    <source>
        <dbReference type="SAM" id="MobiDB-lite"/>
    </source>
</evidence>
<sequence>MEKVGGDKKKVTPYWGAGHLKPPGRKPPEEVLEELASFIESEFTDSEARARDLELSGMPKELVEAAVEHVKGGQKGQGRQSG</sequence>
<dbReference type="AlphaFoldDB" id="A0A0G1U373"/>
<organism evidence="2 3">
    <name type="scientific">Candidatus Beckwithbacteria bacterium GW2011_GWB1_47_15</name>
    <dbReference type="NCBI Taxonomy" id="1618371"/>
    <lineage>
        <taxon>Bacteria</taxon>
        <taxon>Candidatus Beckwithiibacteriota</taxon>
    </lineage>
</organism>